<evidence type="ECO:0000313" key="13">
    <source>
        <dbReference type="EMBL" id="CAH1108813.1"/>
    </source>
</evidence>
<keyword evidence="1" id="KW-0433">Leucine-rich repeat</keyword>
<evidence type="ECO:0000256" key="1">
    <source>
        <dbReference type="ARBA" id="ARBA00022614"/>
    </source>
</evidence>
<keyword evidence="14" id="KW-1185">Reference proteome</keyword>
<keyword evidence="4" id="KW-1015">Disulfide bond</keyword>
<feature type="domain" description="LRRCT" evidence="10">
    <location>
        <begin position="223"/>
        <end position="273"/>
    </location>
</feature>
<dbReference type="InterPro" id="IPR013783">
    <property type="entry name" value="Ig-like_fold"/>
</dbReference>
<evidence type="ECO:0000256" key="9">
    <source>
        <dbReference type="SAM" id="Phobius"/>
    </source>
</evidence>
<dbReference type="InterPro" id="IPR000483">
    <property type="entry name" value="Cys-rich_flank_reg_C"/>
</dbReference>
<dbReference type="Pfam" id="PF13855">
    <property type="entry name" value="LRR_8"/>
    <property type="match status" value="2"/>
</dbReference>
<dbReference type="SUPFAM" id="SSF48726">
    <property type="entry name" value="Immunoglobulin"/>
    <property type="match status" value="1"/>
</dbReference>
<dbReference type="InterPro" id="IPR032675">
    <property type="entry name" value="LRR_dom_sf"/>
</dbReference>
<keyword evidence="5" id="KW-0325">Glycoprotein</keyword>
<evidence type="ECO:0000259" key="10">
    <source>
        <dbReference type="SMART" id="SM00082"/>
    </source>
</evidence>
<name>A0A9P0GCZ1_9CUCU</name>
<evidence type="ECO:0008006" key="15">
    <source>
        <dbReference type="Google" id="ProtNLM"/>
    </source>
</evidence>
<keyword evidence="3" id="KW-0677">Repeat</keyword>
<evidence type="ECO:0000256" key="6">
    <source>
        <dbReference type="ARBA" id="ARBA00023319"/>
    </source>
</evidence>
<evidence type="ECO:0000313" key="14">
    <source>
        <dbReference type="Proteomes" id="UP001153636"/>
    </source>
</evidence>
<evidence type="ECO:0000256" key="3">
    <source>
        <dbReference type="ARBA" id="ARBA00022737"/>
    </source>
</evidence>
<feature type="region of interest" description="Disordered" evidence="8">
    <location>
        <begin position="640"/>
        <end position="684"/>
    </location>
</feature>
<evidence type="ECO:0000256" key="7">
    <source>
        <dbReference type="SAM" id="Coils"/>
    </source>
</evidence>
<dbReference type="AlphaFoldDB" id="A0A9P0GCZ1"/>
<evidence type="ECO:0000256" key="5">
    <source>
        <dbReference type="ARBA" id="ARBA00023180"/>
    </source>
</evidence>
<organism evidence="13 14">
    <name type="scientific">Psylliodes chrysocephalus</name>
    <dbReference type="NCBI Taxonomy" id="3402493"/>
    <lineage>
        <taxon>Eukaryota</taxon>
        <taxon>Metazoa</taxon>
        <taxon>Ecdysozoa</taxon>
        <taxon>Arthropoda</taxon>
        <taxon>Hexapoda</taxon>
        <taxon>Insecta</taxon>
        <taxon>Pterygota</taxon>
        <taxon>Neoptera</taxon>
        <taxon>Endopterygota</taxon>
        <taxon>Coleoptera</taxon>
        <taxon>Polyphaga</taxon>
        <taxon>Cucujiformia</taxon>
        <taxon>Chrysomeloidea</taxon>
        <taxon>Chrysomelidae</taxon>
        <taxon>Galerucinae</taxon>
        <taxon>Alticini</taxon>
        <taxon>Psylliodes</taxon>
    </lineage>
</organism>
<dbReference type="Gene3D" id="2.60.40.10">
    <property type="entry name" value="Immunoglobulins"/>
    <property type="match status" value="1"/>
</dbReference>
<evidence type="ECO:0000259" key="12">
    <source>
        <dbReference type="SMART" id="SM00409"/>
    </source>
</evidence>
<keyword evidence="6" id="KW-0393">Immunoglobulin domain</keyword>
<sequence length="855" mass="96524">MKVKSDKGIIFFKMPIRLKIIIILWYYSRLTEAVCPRLCECKWKSGKESVFCVNASLSLVPLQLDAGTQILDLTGNNISTIKHEEFSKAGLVNLQKIFLVKCRLKTLERYSFKYLINLVELDLSFNLLNNVPSHTFDSITELRELKLNGNSIQKIFNDAFLHIPQLIRLEISDCKLSYIEARAFTGLEKSLEWLKLDNNKLTDVLPNSFTNLQSLHGLELEGNPWNCSCSLRPLREWMLRKNVPFGIPPICHSPKRLYMKTWDKLDLDEYACVPEIFAYDSKAYGIEGKNITMTCRIAGIPEPNVRWLMKNKVIANLSGASYSGGKKLYVVHLSNSSSELTIFSADLQDAGTYICSAENKAGKAEASVTLAVSKKNPETGFSNKILVASIVTGISFVLISCLISLCIYTARKKQVIKWRNRECRREDNYEKIELNHKVVNVNGGVNVNQELIVAGERRNGEYIVVPGADTDQEVDDEEESNVGVASTKKASKLFKDEFGVERQGWNSPENLLDPEDLHIPRRTIQETRDNIKKSCSSTCGTFSQYTTTPPTSFPTPIYSSSSLRRYLPPTTSSVYSAKELPRVSEDAEKHFPDLIEGSPNSKPFDVKYFSASRAASDSGSVSDINEIFCTLPRKKELVHSSRYRSNDSQTPLLAESRYGSSGGESILSGQDRRMSDSPKYPLTTSLNRNRVNKISNSYLNLTREEGHQAKEPTNDMIATPLLDVSNLENRVWYNKRGTSDKVSPTTSTTPNANTYDYHAAQLERFLEEYRSLQKQLTKMKETCDNLCLEKEKEKHLSFMPSTSVTNKPASLALSPNSNQPLEDSIDFKNFENELKKYLITKKLSPKNFNNTEFGS</sequence>
<dbReference type="InterPro" id="IPR003599">
    <property type="entry name" value="Ig_sub"/>
</dbReference>
<dbReference type="SMART" id="SM00408">
    <property type="entry name" value="IGc2"/>
    <property type="match status" value="1"/>
</dbReference>
<evidence type="ECO:0000256" key="4">
    <source>
        <dbReference type="ARBA" id="ARBA00023157"/>
    </source>
</evidence>
<keyword evidence="9" id="KW-1133">Transmembrane helix</keyword>
<dbReference type="PANTHER" id="PTHR24366">
    <property type="entry name" value="IG(IMMUNOGLOBULIN) AND LRR(LEUCINE RICH REPEAT) DOMAINS"/>
    <property type="match status" value="1"/>
</dbReference>
<dbReference type="FunFam" id="3.80.10.10:FF:000082">
    <property type="entry name" value="Leucine-rich repeat-containing 24"/>
    <property type="match status" value="1"/>
</dbReference>
<dbReference type="InterPro" id="IPR036179">
    <property type="entry name" value="Ig-like_dom_sf"/>
</dbReference>
<dbReference type="InterPro" id="IPR001611">
    <property type="entry name" value="Leu-rich_rpt"/>
</dbReference>
<gene>
    <name evidence="13" type="ORF">PSYICH_LOCUS9656</name>
</gene>
<dbReference type="Gene3D" id="3.80.10.10">
    <property type="entry name" value="Ribonuclease Inhibitor"/>
    <property type="match status" value="2"/>
</dbReference>
<dbReference type="Pfam" id="PF07679">
    <property type="entry name" value="I-set"/>
    <property type="match status" value="1"/>
</dbReference>
<keyword evidence="2" id="KW-0732">Signal</keyword>
<dbReference type="SMART" id="SM00082">
    <property type="entry name" value="LRRCT"/>
    <property type="match status" value="1"/>
</dbReference>
<dbReference type="OrthoDB" id="643377at2759"/>
<feature type="domain" description="Immunoglobulin" evidence="12">
    <location>
        <begin position="280"/>
        <end position="373"/>
    </location>
</feature>
<dbReference type="SUPFAM" id="SSF52058">
    <property type="entry name" value="L domain-like"/>
    <property type="match status" value="1"/>
</dbReference>
<feature type="coiled-coil region" evidence="7">
    <location>
        <begin position="762"/>
        <end position="789"/>
    </location>
</feature>
<dbReference type="EMBL" id="OV651815">
    <property type="protein sequence ID" value="CAH1108813.1"/>
    <property type="molecule type" value="Genomic_DNA"/>
</dbReference>
<dbReference type="InterPro" id="IPR003591">
    <property type="entry name" value="Leu-rich_rpt_typical-subtyp"/>
</dbReference>
<dbReference type="FunFam" id="2.60.40.10:FF:000032">
    <property type="entry name" value="palladin isoform X1"/>
    <property type="match status" value="1"/>
</dbReference>
<feature type="transmembrane region" description="Helical" evidence="9">
    <location>
        <begin position="385"/>
        <end position="410"/>
    </location>
</feature>
<dbReference type="InterPro" id="IPR003598">
    <property type="entry name" value="Ig_sub2"/>
</dbReference>
<dbReference type="SMART" id="SM00409">
    <property type="entry name" value="IG"/>
    <property type="match status" value="1"/>
</dbReference>
<dbReference type="PANTHER" id="PTHR24366:SF140">
    <property type="entry name" value="IP22191P"/>
    <property type="match status" value="1"/>
</dbReference>
<dbReference type="InterPro" id="IPR013098">
    <property type="entry name" value="Ig_I-set"/>
</dbReference>
<evidence type="ECO:0000259" key="11">
    <source>
        <dbReference type="SMART" id="SM00408"/>
    </source>
</evidence>
<accession>A0A9P0GCZ1</accession>
<dbReference type="Proteomes" id="UP001153636">
    <property type="component" value="Chromosome 3"/>
</dbReference>
<protein>
    <recommendedName>
        <fullName evidence="15">Ig-like domain-containing protein</fullName>
    </recommendedName>
</protein>
<reference evidence="13" key="1">
    <citation type="submission" date="2022-01" db="EMBL/GenBank/DDBJ databases">
        <authorList>
            <person name="King R."/>
        </authorList>
    </citation>
    <scope>NUCLEOTIDE SEQUENCE</scope>
</reference>
<feature type="domain" description="Immunoglobulin subtype 2" evidence="11">
    <location>
        <begin position="286"/>
        <end position="362"/>
    </location>
</feature>
<dbReference type="SMART" id="SM00369">
    <property type="entry name" value="LRR_TYP"/>
    <property type="match status" value="6"/>
</dbReference>
<evidence type="ECO:0000256" key="8">
    <source>
        <dbReference type="SAM" id="MobiDB-lite"/>
    </source>
</evidence>
<keyword evidence="7" id="KW-0175">Coiled coil</keyword>
<keyword evidence="9" id="KW-0812">Transmembrane</keyword>
<proteinExistence type="predicted"/>
<keyword evidence="9" id="KW-0472">Membrane</keyword>
<dbReference type="GO" id="GO:0071944">
    <property type="term" value="C:cell periphery"/>
    <property type="evidence" value="ECO:0007669"/>
    <property type="project" value="UniProtKB-ARBA"/>
</dbReference>
<evidence type="ECO:0000256" key="2">
    <source>
        <dbReference type="ARBA" id="ARBA00022729"/>
    </source>
</evidence>